<feature type="domain" description="Major facilitator superfamily (MFS) profile" evidence="10">
    <location>
        <begin position="40"/>
        <end position="425"/>
    </location>
</feature>
<dbReference type="PROSITE" id="PS50850">
    <property type="entry name" value="MFS"/>
    <property type="match status" value="1"/>
</dbReference>
<feature type="region of interest" description="Disordered" evidence="8">
    <location>
        <begin position="1"/>
        <end position="31"/>
    </location>
</feature>
<feature type="transmembrane region" description="Helical" evidence="9">
    <location>
        <begin position="337"/>
        <end position="359"/>
    </location>
</feature>
<feature type="compositionally biased region" description="Low complexity" evidence="8">
    <location>
        <begin position="13"/>
        <end position="24"/>
    </location>
</feature>
<dbReference type="GO" id="GO:0005886">
    <property type="term" value="C:plasma membrane"/>
    <property type="evidence" value="ECO:0007669"/>
    <property type="project" value="UniProtKB-SubCell"/>
</dbReference>
<feature type="transmembrane region" description="Helical" evidence="9">
    <location>
        <begin position="164"/>
        <end position="186"/>
    </location>
</feature>
<dbReference type="PANTHER" id="PTHR23502">
    <property type="entry name" value="MAJOR FACILITATOR SUPERFAMILY"/>
    <property type="match status" value="1"/>
</dbReference>
<evidence type="ECO:0000256" key="7">
    <source>
        <dbReference type="ARBA" id="ARBA00023136"/>
    </source>
</evidence>
<dbReference type="SUPFAM" id="SSF103473">
    <property type="entry name" value="MFS general substrate transporter"/>
    <property type="match status" value="1"/>
</dbReference>
<evidence type="ECO:0000313" key="11">
    <source>
        <dbReference type="EMBL" id="XCH28149.1"/>
    </source>
</evidence>
<keyword evidence="7 9" id="KW-0472">Membrane</keyword>
<accession>A0AAU8FW08</accession>
<protein>
    <submittedName>
        <fullName evidence="11">Multidrug effflux MFS transporter</fullName>
    </submittedName>
</protein>
<feature type="transmembrane region" description="Helical" evidence="9">
    <location>
        <begin position="107"/>
        <end position="129"/>
    </location>
</feature>
<feature type="compositionally biased region" description="Pro residues" evidence="8">
    <location>
        <begin position="1"/>
        <end position="12"/>
    </location>
</feature>
<name>A0AAU8FW08_9MICO</name>
<evidence type="ECO:0000256" key="2">
    <source>
        <dbReference type="ARBA" id="ARBA00006236"/>
    </source>
</evidence>
<dbReference type="Gene3D" id="1.20.1720.10">
    <property type="entry name" value="Multidrug resistance protein D"/>
    <property type="match status" value="1"/>
</dbReference>
<feature type="transmembrane region" description="Helical" evidence="9">
    <location>
        <begin position="135"/>
        <end position="152"/>
    </location>
</feature>
<keyword evidence="3" id="KW-0813">Transport</keyword>
<dbReference type="InterPro" id="IPR011701">
    <property type="entry name" value="MFS"/>
</dbReference>
<evidence type="ECO:0000256" key="9">
    <source>
        <dbReference type="SAM" id="Phobius"/>
    </source>
</evidence>
<dbReference type="EMBL" id="CP159290">
    <property type="protein sequence ID" value="XCH28149.1"/>
    <property type="molecule type" value="Genomic_DNA"/>
</dbReference>
<evidence type="ECO:0000256" key="3">
    <source>
        <dbReference type="ARBA" id="ARBA00022448"/>
    </source>
</evidence>
<sequence length="491" mass="49157">MASTPPATPAPTAPVAAQPGTGPSTSPPAPARPGRISAGLVLLLSALTAIGPLTIDLYLSAFPRIVDELGTTESRVQLTLTATLAGLALGQLLIGSVSDAIGRRAPLLVSLAVYVAASAGIVFAGSVAALTGLRFVQGLAAAAGMVLSMAIVRDSFEGYQIGKVIARLMLVVGVAPILAPTIGAQFLRLGSWRGMFVALAVVGAVLFVLVLLRLRETLPADRRRSGGTVAALRSYGSLLTDWSFIGLALIAGFYMAAMFTYISASTFVFQDFFGMSAQQYAIVFGVGAVSVTAGSQINGALVGRVAPERILQGAVAAGFVLSGGLLVAALAGGGLAWLVPLIVLTLGTAGFVMPSVPAIALERNAHRAGSAAALIGAFQFGVGAIIAPVTGLLGGSPPVTMAAVMFGVVVIAGAVLLGLRHTFGAPVPDEAADALGTRDAAEVGSTTTADEEAGGPRAAGVVDQTEREAAVGVPDDAAALAEATVLADRGA</sequence>
<dbReference type="InterPro" id="IPR020846">
    <property type="entry name" value="MFS_dom"/>
</dbReference>
<organism evidence="11">
    <name type="scientific">Cellulosimicrobium sp. ES-005</name>
    <dbReference type="NCBI Taxonomy" id="3163031"/>
    <lineage>
        <taxon>Bacteria</taxon>
        <taxon>Bacillati</taxon>
        <taxon>Actinomycetota</taxon>
        <taxon>Actinomycetes</taxon>
        <taxon>Micrococcales</taxon>
        <taxon>Promicromonosporaceae</taxon>
        <taxon>Cellulosimicrobium</taxon>
    </lineage>
</organism>
<feature type="transmembrane region" description="Helical" evidence="9">
    <location>
        <begin position="310"/>
        <end position="331"/>
    </location>
</feature>
<feature type="transmembrane region" description="Helical" evidence="9">
    <location>
        <begin position="282"/>
        <end position="303"/>
    </location>
</feature>
<reference evidence="11" key="1">
    <citation type="submission" date="2024-06" db="EMBL/GenBank/DDBJ databases">
        <title>Complete genome sequence of the cellulolytic actinobacterium, Cellulosimicrobium ES-005.</title>
        <authorList>
            <person name="Matthews C.T."/>
            <person name="Underwood K.D."/>
            <person name="Ghanchi K.M."/>
            <person name="Fields S.D."/>
            <person name="Gardner S.G."/>
        </authorList>
    </citation>
    <scope>NUCLEOTIDE SEQUENCE</scope>
    <source>
        <strain evidence="11">ES-005</strain>
    </source>
</reference>
<dbReference type="Pfam" id="PF07690">
    <property type="entry name" value="MFS_1"/>
    <property type="match status" value="1"/>
</dbReference>
<dbReference type="AlphaFoldDB" id="A0AAU8FW08"/>
<proteinExistence type="inferred from homology"/>
<comment type="similarity">
    <text evidence="2">Belongs to the major facilitator superfamily. Bcr/CmlA family.</text>
</comment>
<evidence type="ECO:0000256" key="8">
    <source>
        <dbReference type="SAM" id="MobiDB-lite"/>
    </source>
</evidence>
<dbReference type="CDD" id="cd17320">
    <property type="entry name" value="MFS_MdfA_MDR_like"/>
    <property type="match status" value="1"/>
</dbReference>
<dbReference type="NCBIfam" id="TIGR00710">
    <property type="entry name" value="efflux_Bcr_CflA"/>
    <property type="match status" value="1"/>
</dbReference>
<dbReference type="InterPro" id="IPR001958">
    <property type="entry name" value="Tet-R_TetA/multi-R_MdtG-like"/>
</dbReference>
<evidence type="ECO:0000256" key="4">
    <source>
        <dbReference type="ARBA" id="ARBA00022475"/>
    </source>
</evidence>
<evidence type="ECO:0000256" key="6">
    <source>
        <dbReference type="ARBA" id="ARBA00022989"/>
    </source>
</evidence>
<feature type="transmembrane region" description="Helical" evidence="9">
    <location>
        <begin position="242"/>
        <end position="262"/>
    </location>
</feature>
<dbReference type="PRINTS" id="PR01035">
    <property type="entry name" value="TCRTETA"/>
</dbReference>
<evidence type="ECO:0000259" key="10">
    <source>
        <dbReference type="PROSITE" id="PS50850"/>
    </source>
</evidence>
<keyword evidence="5 9" id="KW-0812">Transmembrane</keyword>
<comment type="subcellular location">
    <subcellularLocation>
        <location evidence="1">Cell membrane</location>
        <topology evidence="1">Multi-pass membrane protein</topology>
    </subcellularLocation>
</comment>
<feature type="transmembrane region" description="Helical" evidence="9">
    <location>
        <begin position="192"/>
        <end position="214"/>
    </location>
</feature>
<dbReference type="RefSeq" id="WP_253054622.1">
    <property type="nucleotide sequence ID" value="NZ_CP159290.1"/>
</dbReference>
<feature type="transmembrane region" description="Helical" evidence="9">
    <location>
        <begin position="399"/>
        <end position="419"/>
    </location>
</feature>
<evidence type="ECO:0000256" key="1">
    <source>
        <dbReference type="ARBA" id="ARBA00004651"/>
    </source>
</evidence>
<keyword evidence="4" id="KW-1003">Cell membrane</keyword>
<dbReference type="GO" id="GO:0042910">
    <property type="term" value="F:xenobiotic transmembrane transporter activity"/>
    <property type="evidence" value="ECO:0007669"/>
    <property type="project" value="InterPro"/>
</dbReference>
<feature type="transmembrane region" description="Helical" evidence="9">
    <location>
        <begin position="36"/>
        <end position="55"/>
    </location>
</feature>
<gene>
    <name evidence="11" type="ORF">ABRQ22_11080</name>
</gene>
<feature type="transmembrane region" description="Helical" evidence="9">
    <location>
        <begin position="371"/>
        <end position="393"/>
    </location>
</feature>
<feature type="transmembrane region" description="Helical" evidence="9">
    <location>
        <begin position="75"/>
        <end position="95"/>
    </location>
</feature>
<dbReference type="PANTHER" id="PTHR23502:SF132">
    <property type="entry name" value="POLYAMINE TRANSPORTER 2-RELATED"/>
    <property type="match status" value="1"/>
</dbReference>
<dbReference type="InterPro" id="IPR004812">
    <property type="entry name" value="Efflux_drug-R_Bcr/CmlA"/>
</dbReference>
<dbReference type="GO" id="GO:1990961">
    <property type="term" value="P:xenobiotic detoxification by transmembrane export across the plasma membrane"/>
    <property type="evidence" value="ECO:0007669"/>
    <property type="project" value="InterPro"/>
</dbReference>
<evidence type="ECO:0000256" key="5">
    <source>
        <dbReference type="ARBA" id="ARBA00022692"/>
    </source>
</evidence>
<dbReference type="InterPro" id="IPR036259">
    <property type="entry name" value="MFS_trans_sf"/>
</dbReference>
<keyword evidence="6 9" id="KW-1133">Transmembrane helix</keyword>